<dbReference type="GO" id="GO:0031490">
    <property type="term" value="F:chromatin DNA binding"/>
    <property type="evidence" value="ECO:0007669"/>
    <property type="project" value="TreeGrafter"/>
</dbReference>
<dbReference type="EMBL" id="UYWY01019370">
    <property type="protein sequence ID" value="VDM36752.1"/>
    <property type="molecule type" value="Genomic_DNA"/>
</dbReference>
<evidence type="ECO:0000313" key="4">
    <source>
        <dbReference type="EMBL" id="VDM36752.1"/>
    </source>
</evidence>
<keyword evidence="2" id="KW-0472">Membrane</keyword>
<accession>A0A183UAR1</accession>
<feature type="domain" description="LEM" evidence="3">
    <location>
        <begin position="1"/>
        <end position="45"/>
    </location>
</feature>
<proteinExistence type="predicted"/>
<reference evidence="4 5" key="2">
    <citation type="submission" date="2018-11" db="EMBL/GenBank/DDBJ databases">
        <authorList>
            <consortium name="Pathogen Informatics"/>
        </authorList>
    </citation>
    <scope>NUCLEOTIDE SEQUENCE [LARGE SCALE GENOMIC DNA]</scope>
</reference>
<dbReference type="SUPFAM" id="SSF63451">
    <property type="entry name" value="LEM domain"/>
    <property type="match status" value="1"/>
</dbReference>
<dbReference type="GO" id="GO:0030514">
    <property type="term" value="P:negative regulation of BMP signaling pathway"/>
    <property type="evidence" value="ECO:0007669"/>
    <property type="project" value="TreeGrafter"/>
</dbReference>
<evidence type="ECO:0000256" key="1">
    <source>
        <dbReference type="SAM" id="MobiDB-lite"/>
    </source>
</evidence>
<evidence type="ECO:0000313" key="5">
    <source>
        <dbReference type="Proteomes" id="UP000050794"/>
    </source>
</evidence>
<sequence length="186" mass="20712">MINVDELSNDQIREQLIELGVSVGPVLNTTRTVYANKLKRKLEEKYGSGDAHADSRAPDEGTEEFVHVRMAAVQSSQSPRRSENERSSSSESDLCGEESSRLLTPEEIGRLNATARSVTYISEVHKGSHMGARTVGVNHRLKQYAPINTWNRYVTIPIVAVVAVFIFFVVENLITFKNGSGNYEEL</sequence>
<dbReference type="GO" id="GO:0006998">
    <property type="term" value="P:nuclear envelope organization"/>
    <property type="evidence" value="ECO:0007669"/>
    <property type="project" value="TreeGrafter"/>
</dbReference>
<dbReference type="PANTHER" id="PTHR13428">
    <property type="entry name" value="INNER NUCLEAR MEMBRANE PROTEIN MAN1 LEM DOMAIN CONTAINING PROTEIN"/>
    <property type="match status" value="1"/>
</dbReference>
<dbReference type="CDD" id="cd12934">
    <property type="entry name" value="LEM"/>
    <property type="match status" value="1"/>
</dbReference>
<evidence type="ECO:0000313" key="6">
    <source>
        <dbReference type="WBParaSite" id="TCNE_0000558101-mRNA-1"/>
    </source>
</evidence>
<feature type="region of interest" description="Disordered" evidence="1">
    <location>
        <begin position="72"/>
        <end position="101"/>
    </location>
</feature>
<evidence type="ECO:0000256" key="2">
    <source>
        <dbReference type="SAM" id="Phobius"/>
    </source>
</evidence>
<keyword evidence="2" id="KW-0812">Transmembrane</keyword>
<protein>
    <submittedName>
        <fullName evidence="6">LEM domain-containing protein</fullName>
    </submittedName>
</protein>
<reference evidence="6" key="1">
    <citation type="submission" date="2016-06" db="UniProtKB">
        <authorList>
            <consortium name="WormBaseParasite"/>
        </authorList>
    </citation>
    <scope>IDENTIFICATION</scope>
</reference>
<dbReference type="AlphaFoldDB" id="A0A183UAR1"/>
<feature type="transmembrane region" description="Helical" evidence="2">
    <location>
        <begin position="150"/>
        <end position="170"/>
    </location>
</feature>
<keyword evidence="5" id="KW-1185">Reference proteome</keyword>
<organism evidence="5 6">
    <name type="scientific">Toxocara canis</name>
    <name type="common">Canine roundworm</name>
    <dbReference type="NCBI Taxonomy" id="6265"/>
    <lineage>
        <taxon>Eukaryota</taxon>
        <taxon>Metazoa</taxon>
        <taxon>Ecdysozoa</taxon>
        <taxon>Nematoda</taxon>
        <taxon>Chromadorea</taxon>
        <taxon>Rhabditida</taxon>
        <taxon>Spirurina</taxon>
        <taxon>Ascaridomorpha</taxon>
        <taxon>Ascaridoidea</taxon>
        <taxon>Toxocaridae</taxon>
        <taxon>Toxocara</taxon>
    </lineage>
</organism>
<dbReference type="InterPro" id="IPR011015">
    <property type="entry name" value="LEM/LEM-like_dom_sf"/>
</dbReference>
<dbReference type="PROSITE" id="PS50954">
    <property type="entry name" value="LEM"/>
    <property type="match status" value="1"/>
</dbReference>
<evidence type="ECO:0000259" key="3">
    <source>
        <dbReference type="PROSITE" id="PS50954"/>
    </source>
</evidence>
<dbReference type="WBParaSite" id="TCNE_0000558101-mRNA-1">
    <property type="protein sequence ID" value="TCNE_0000558101-mRNA-1"/>
    <property type="gene ID" value="TCNE_0000558101"/>
</dbReference>
<keyword evidence="2" id="KW-1133">Transmembrane helix</keyword>
<dbReference type="Pfam" id="PF03020">
    <property type="entry name" value="LEM"/>
    <property type="match status" value="1"/>
</dbReference>
<dbReference type="SMART" id="SM00540">
    <property type="entry name" value="LEM"/>
    <property type="match status" value="1"/>
</dbReference>
<dbReference type="PANTHER" id="PTHR13428:SF12">
    <property type="entry name" value="INNER NUCLEAR MEMBRANE PROTEIN MAN1"/>
    <property type="match status" value="1"/>
</dbReference>
<dbReference type="InterPro" id="IPR003887">
    <property type="entry name" value="LEM_dom"/>
</dbReference>
<dbReference type="InterPro" id="IPR052277">
    <property type="entry name" value="INM_ESCRT-Associated"/>
</dbReference>
<dbReference type="Proteomes" id="UP000050794">
    <property type="component" value="Unassembled WGS sequence"/>
</dbReference>
<name>A0A183UAR1_TOXCA</name>
<dbReference type="Gene3D" id="1.10.720.40">
    <property type="match status" value="1"/>
</dbReference>
<dbReference type="FunFam" id="1.10.720.40:FF:000001">
    <property type="entry name" value="LEM domain containing 2, isoform CRA_a"/>
    <property type="match status" value="1"/>
</dbReference>
<gene>
    <name evidence="4" type="ORF">TCNE_LOCUS5581</name>
</gene>